<name>A0A7W9SMR8_ARMRO</name>
<comment type="caution">
    <text evidence="2">The sequence shown here is derived from an EMBL/GenBank/DDBJ whole genome shotgun (WGS) entry which is preliminary data.</text>
</comment>
<feature type="region of interest" description="Disordered" evidence="1">
    <location>
        <begin position="32"/>
        <end position="64"/>
    </location>
</feature>
<dbReference type="AlphaFoldDB" id="A0A7W9SMR8"/>
<feature type="compositionally biased region" description="Basic and acidic residues" evidence="1">
    <location>
        <begin position="37"/>
        <end position="64"/>
    </location>
</feature>
<dbReference type="RefSeq" id="WP_184192825.1">
    <property type="nucleotide sequence ID" value="NZ_JACHGW010000001.1"/>
</dbReference>
<gene>
    <name evidence="2" type="ORF">HNQ39_000972</name>
</gene>
<organism evidence="2 3">
    <name type="scientific">Armatimonas rosea</name>
    <dbReference type="NCBI Taxonomy" id="685828"/>
    <lineage>
        <taxon>Bacteria</taxon>
        <taxon>Bacillati</taxon>
        <taxon>Armatimonadota</taxon>
        <taxon>Armatimonadia</taxon>
        <taxon>Armatimonadales</taxon>
        <taxon>Armatimonadaceae</taxon>
        <taxon>Armatimonas</taxon>
    </lineage>
</organism>
<dbReference type="Proteomes" id="UP000520814">
    <property type="component" value="Unassembled WGS sequence"/>
</dbReference>
<evidence type="ECO:0000313" key="3">
    <source>
        <dbReference type="Proteomes" id="UP000520814"/>
    </source>
</evidence>
<sequence length="64" mass="7228">MKRIPVTQPTKQLKALKHLPSALFTSALYRSGAGAHADQRGRYSKRERASHRADERRARLESLG</sequence>
<proteinExistence type="predicted"/>
<reference evidence="2 3" key="1">
    <citation type="submission" date="2020-08" db="EMBL/GenBank/DDBJ databases">
        <title>Genomic Encyclopedia of Type Strains, Phase IV (KMG-IV): sequencing the most valuable type-strain genomes for metagenomic binning, comparative biology and taxonomic classification.</title>
        <authorList>
            <person name="Goeker M."/>
        </authorList>
    </citation>
    <scope>NUCLEOTIDE SEQUENCE [LARGE SCALE GENOMIC DNA]</scope>
    <source>
        <strain evidence="2 3">DSM 23562</strain>
    </source>
</reference>
<evidence type="ECO:0000313" key="2">
    <source>
        <dbReference type="EMBL" id="MBB6049210.1"/>
    </source>
</evidence>
<dbReference type="EMBL" id="JACHGW010000001">
    <property type="protein sequence ID" value="MBB6049210.1"/>
    <property type="molecule type" value="Genomic_DNA"/>
</dbReference>
<evidence type="ECO:0000256" key="1">
    <source>
        <dbReference type="SAM" id="MobiDB-lite"/>
    </source>
</evidence>
<keyword evidence="3" id="KW-1185">Reference proteome</keyword>
<accession>A0A7W9SMR8</accession>
<protein>
    <submittedName>
        <fullName evidence="2">Uncharacterized protein</fullName>
    </submittedName>
</protein>